<reference evidence="8" key="2">
    <citation type="submission" date="2021-03" db="UniProtKB">
        <authorList>
            <consortium name="EnsemblPlants"/>
        </authorList>
    </citation>
    <scope>IDENTIFICATION</scope>
</reference>
<keyword evidence="2" id="KW-0433">Leucine-rich repeat</keyword>
<dbReference type="FunFam" id="3.80.10.10:FF:000400">
    <property type="entry name" value="Nuclear pore complex protein NUP107"/>
    <property type="match status" value="1"/>
</dbReference>
<keyword evidence="3" id="KW-0732">Signal</keyword>
<keyword evidence="5 6" id="KW-0472">Membrane</keyword>
<feature type="transmembrane region" description="Helical" evidence="6">
    <location>
        <begin position="124"/>
        <end position="152"/>
    </location>
</feature>
<reference evidence="8" key="1">
    <citation type="journal article" date="2017" name="Nature">
        <title>The genome of Chenopodium quinoa.</title>
        <authorList>
            <person name="Jarvis D.E."/>
            <person name="Ho Y.S."/>
            <person name="Lightfoot D.J."/>
            <person name="Schmoeckel S.M."/>
            <person name="Li B."/>
            <person name="Borm T.J.A."/>
            <person name="Ohyanagi H."/>
            <person name="Mineta K."/>
            <person name="Michell C.T."/>
            <person name="Saber N."/>
            <person name="Kharbatia N.M."/>
            <person name="Rupper R.R."/>
            <person name="Sharp A.R."/>
            <person name="Dally N."/>
            <person name="Boughton B.A."/>
            <person name="Woo Y.H."/>
            <person name="Gao G."/>
            <person name="Schijlen E.G.W.M."/>
            <person name="Guo X."/>
            <person name="Momin A.A."/>
            <person name="Negrao S."/>
            <person name="Al-Babili S."/>
            <person name="Gehring C."/>
            <person name="Roessner U."/>
            <person name="Jung C."/>
            <person name="Murphy K."/>
            <person name="Arold S.T."/>
            <person name="Gojobori T."/>
            <person name="van der Linden C.G."/>
            <person name="van Loo E.N."/>
            <person name="Jellen E.N."/>
            <person name="Maughan P.J."/>
            <person name="Tester M."/>
        </authorList>
    </citation>
    <scope>NUCLEOTIDE SEQUENCE [LARGE SCALE GENOMIC DNA]</scope>
    <source>
        <strain evidence="8">cv. PI 614886</strain>
    </source>
</reference>
<sequence length="161" mass="17759">EALSAFKSNLVDPDGKLDNWNPSLAGPCTWHYVHCTDESVTELDLGSFKLTGQLVPQLGWLSNLKELALYNNNITGTIPPELENLVNLKRLDLSLNNLTGPIPDTLGNLLNLQNLYLEFSSLRLLYMGLSASIVLCFLAIQTLYAVTAIPAFRSLLVFLPL</sequence>
<dbReference type="Gramene" id="AUR62035719-RA">
    <property type="protein sequence ID" value="AUR62035719-RA:cds"/>
    <property type="gene ID" value="AUR62035719"/>
</dbReference>
<evidence type="ECO:0000256" key="4">
    <source>
        <dbReference type="ARBA" id="ARBA00022737"/>
    </source>
</evidence>
<name>A0A803MUZ2_CHEQI</name>
<dbReference type="InterPro" id="IPR025875">
    <property type="entry name" value="Leu-rich_rpt_4"/>
</dbReference>
<dbReference type="Gene3D" id="3.80.10.10">
    <property type="entry name" value="Ribonuclease Inhibitor"/>
    <property type="match status" value="1"/>
</dbReference>
<keyword evidence="9" id="KW-1185">Reference proteome</keyword>
<dbReference type="InterPro" id="IPR013210">
    <property type="entry name" value="LRR_N_plant-typ"/>
</dbReference>
<accession>A0A803MUZ2</accession>
<evidence type="ECO:0000259" key="7">
    <source>
        <dbReference type="Pfam" id="PF08263"/>
    </source>
</evidence>
<dbReference type="InterPro" id="IPR032675">
    <property type="entry name" value="LRR_dom_sf"/>
</dbReference>
<dbReference type="GO" id="GO:0016020">
    <property type="term" value="C:membrane"/>
    <property type="evidence" value="ECO:0007669"/>
    <property type="project" value="UniProtKB-SubCell"/>
</dbReference>
<dbReference type="AlphaFoldDB" id="A0A803MUZ2"/>
<evidence type="ECO:0000256" key="6">
    <source>
        <dbReference type="SAM" id="Phobius"/>
    </source>
</evidence>
<protein>
    <recommendedName>
        <fullName evidence="7">Leucine-rich repeat-containing N-terminal plant-type domain-containing protein</fullName>
    </recommendedName>
</protein>
<evidence type="ECO:0000256" key="2">
    <source>
        <dbReference type="ARBA" id="ARBA00022614"/>
    </source>
</evidence>
<evidence type="ECO:0000313" key="8">
    <source>
        <dbReference type="EnsemblPlants" id="AUR62035719-RA:cds"/>
    </source>
</evidence>
<evidence type="ECO:0000313" key="9">
    <source>
        <dbReference type="Proteomes" id="UP000596660"/>
    </source>
</evidence>
<keyword evidence="6" id="KW-0812">Transmembrane</keyword>
<dbReference type="Pfam" id="PF08263">
    <property type="entry name" value="LRRNT_2"/>
    <property type="match status" value="1"/>
</dbReference>
<organism evidence="8 9">
    <name type="scientific">Chenopodium quinoa</name>
    <name type="common">Quinoa</name>
    <dbReference type="NCBI Taxonomy" id="63459"/>
    <lineage>
        <taxon>Eukaryota</taxon>
        <taxon>Viridiplantae</taxon>
        <taxon>Streptophyta</taxon>
        <taxon>Embryophyta</taxon>
        <taxon>Tracheophyta</taxon>
        <taxon>Spermatophyta</taxon>
        <taxon>Magnoliopsida</taxon>
        <taxon>eudicotyledons</taxon>
        <taxon>Gunneridae</taxon>
        <taxon>Pentapetalae</taxon>
        <taxon>Caryophyllales</taxon>
        <taxon>Chenopodiaceae</taxon>
        <taxon>Chenopodioideae</taxon>
        <taxon>Atripliceae</taxon>
        <taxon>Chenopodium</taxon>
    </lineage>
</organism>
<dbReference type="EnsemblPlants" id="AUR62035719-RA">
    <property type="protein sequence ID" value="AUR62035719-RA:cds"/>
    <property type="gene ID" value="AUR62035719"/>
</dbReference>
<evidence type="ECO:0000256" key="5">
    <source>
        <dbReference type="ARBA" id="ARBA00023136"/>
    </source>
</evidence>
<evidence type="ECO:0000256" key="3">
    <source>
        <dbReference type="ARBA" id="ARBA00022729"/>
    </source>
</evidence>
<dbReference type="Pfam" id="PF12799">
    <property type="entry name" value="LRR_4"/>
    <property type="match status" value="1"/>
</dbReference>
<comment type="subcellular location">
    <subcellularLocation>
        <location evidence="1">Membrane</location>
    </subcellularLocation>
</comment>
<evidence type="ECO:0000256" key="1">
    <source>
        <dbReference type="ARBA" id="ARBA00004370"/>
    </source>
</evidence>
<keyword evidence="6" id="KW-1133">Transmembrane helix</keyword>
<proteinExistence type="predicted"/>
<dbReference type="PANTHER" id="PTHR47988">
    <property type="entry name" value="SOMATIC EMBRYOGENESIS RECEPTOR KINASE 1"/>
    <property type="match status" value="1"/>
</dbReference>
<feature type="domain" description="Leucine-rich repeat-containing N-terminal plant-type" evidence="7">
    <location>
        <begin position="1"/>
        <end position="36"/>
    </location>
</feature>
<dbReference type="Proteomes" id="UP000596660">
    <property type="component" value="Unplaced"/>
</dbReference>
<dbReference type="SUPFAM" id="SSF52058">
    <property type="entry name" value="L domain-like"/>
    <property type="match status" value="1"/>
</dbReference>
<dbReference type="OMA" id="FLYESCC"/>
<keyword evidence="4" id="KW-0677">Repeat</keyword>